<name>A0A177HKW1_9ACTN</name>
<dbReference type="InterPro" id="IPR009100">
    <property type="entry name" value="AcylCoA_DH/oxidase_NM_dom_sf"/>
</dbReference>
<dbReference type="InterPro" id="IPR037069">
    <property type="entry name" value="AcylCoA_DH/ox_N_sf"/>
</dbReference>
<evidence type="ECO:0000259" key="6">
    <source>
        <dbReference type="Pfam" id="PF02771"/>
    </source>
</evidence>
<dbReference type="STRING" id="1716141.STSP_51880"/>
<comment type="similarity">
    <text evidence="2">Belongs to the acyl-CoA dehydrogenase family.</text>
</comment>
<dbReference type="SUPFAM" id="SSF56645">
    <property type="entry name" value="Acyl-CoA dehydrogenase NM domain-like"/>
    <property type="match status" value="1"/>
</dbReference>
<dbReference type="RefSeq" id="WP_067282570.1">
    <property type="nucleotide sequence ID" value="NZ_LOHS01000108.1"/>
</dbReference>
<dbReference type="Gene3D" id="1.20.140.10">
    <property type="entry name" value="Butyryl-CoA Dehydrogenase, subunit A, domain 3"/>
    <property type="match status" value="1"/>
</dbReference>
<evidence type="ECO:0000256" key="4">
    <source>
        <dbReference type="ARBA" id="ARBA00022827"/>
    </source>
</evidence>
<dbReference type="InterPro" id="IPR006089">
    <property type="entry name" value="Acyl-CoA_DH_CS"/>
</dbReference>
<proteinExistence type="inferred from homology"/>
<organism evidence="7 8">
    <name type="scientific">Streptomyces jeddahensis</name>
    <dbReference type="NCBI Taxonomy" id="1716141"/>
    <lineage>
        <taxon>Bacteria</taxon>
        <taxon>Bacillati</taxon>
        <taxon>Actinomycetota</taxon>
        <taxon>Actinomycetes</taxon>
        <taxon>Kitasatosporales</taxon>
        <taxon>Streptomycetaceae</taxon>
        <taxon>Streptomyces</taxon>
    </lineage>
</organism>
<dbReference type="InterPro" id="IPR009075">
    <property type="entry name" value="AcylCo_DH/oxidase_C"/>
</dbReference>
<evidence type="ECO:0000313" key="8">
    <source>
        <dbReference type="Proteomes" id="UP000077381"/>
    </source>
</evidence>
<dbReference type="GO" id="GO:0050660">
    <property type="term" value="F:flavin adenine dinucleotide binding"/>
    <property type="evidence" value="ECO:0007669"/>
    <property type="project" value="InterPro"/>
</dbReference>
<dbReference type="EMBL" id="LOHS01000108">
    <property type="protein sequence ID" value="OAH11515.1"/>
    <property type="molecule type" value="Genomic_DNA"/>
</dbReference>
<dbReference type="PROSITE" id="PS00073">
    <property type="entry name" value="ACYL_COA_DH_2"/>
    <property type="match status" value="1"/>
</dbReference>
<dbReference type="Gene3D" id="1.10.540.10">
    <property type="entry name" value="Acyl-CoA dehydrogenase/oxidase, N-terminal domain"/>
    <property type="match status" value="1"/>
</dbReference>
<evidence type="ECO:0000256" key="3">
    <source>
        <dbReference type="ARBA" id="ARBA00022630"/>
    </source>
</evidence>
<evidence type="ECO:0000256" key="2">
    <source>
        <dbReference type="ARBA" id="ARBA00009347"/>
    </source>
</evidence>
<dbReference type="Pfam" id="PF02771">
    <property type="entry name" value="Acyl-CoA_dh_N"/>
    <property type="match status" value="1"/>
</dbReference>
<evidence type="ECO:0000256" key="1">
    <source>
        <dbReference type="ARBA" id="ARBA00001974"/>
    </source>
</evidence>
<dbReference type="SUPFAM" id="SSF47203">
    <property type="entry name" value="Acyl-CoA dehydrogenase C-terminal domain-like"/>
    <property type="match status" value="1"/>
</dbReference>
<keyword evidence="7" id="KW-0560">Oxidoreductase</keyword>
<sequence>MSWLGPPLDQDQRDVVEVVARVLADVSPGDTDALALARKNLADLGLWTVGVPEELGGGGAGWSTTALVIERLSRTAPELGIACAHAHAAALALGGSAHGELLAGLHTADTELVIVESAAPHVVLRRQATRVDGRIDRLDAFTLDEAGVVVLGDSAVLLAPSALRVESRQRTTGLDSFQTAAVAVDGRPGDDVVTLSAPASLVRAQMLGGTAAVAAGIAGAAFDAAAAYARSRHQFGGPISALPAVRRLLEDQALRTANLLRALFADAPDPLGATAIAREGCDAALSVADAALQVHGGYGYLKEYPVERFVRDAVSLGASLGTSSLVSILQI</sequence>
<evidence type="ECO:0000313" key="7">
    <source>
        <dbReference type="EMBL" id="OAH11515.1"/>
    </source>
</evidence>
<dbReference type="GO" id="GO:0003995">
    <property type="term" value="F:acyl-CoA dehydrogenase activity"/>
    <property type="evidence" value="ECO:0007669"/>
    <property type="project" value="InterPro"/>
</dbReference>
<dbReference type="Pfam" id="PF00441">
    <property type="entry name" value="Acyl-CoA_dh_1"/>
    <property type="match status" value="1"/>
</dbReference>
<protein>
    <submittedName>
        <fullName evidence="7">Acyl-CoA dehydrogenase</fullName>
        <ecNumber evidence="7">1.3.99.-</ecNumber>
    </submittedName>
</protein>
<keyword evidence="4" id="KW-0274">FAD</keyword>
<comment type="cofactor">
    <cofactor evidence="1">
        <name>FAD</name>
        <dbReference type="ChEBI" id="CHEBI:57692"/>
    </cofactor>
</comment>
<dbReference type="EC" id="1.3.99.-" evidence="7"/>
<dbReference type="OrthoDB" id="3537945at2"/>
<comment type="caution">
    <text evidence="7">The sequence shown here is derived from an EMBL/GenBank/DDBJ whole genome shotgun (WGS) entry which is preliminary data.</text>
</comment>
<dbReference type="InterPro" id="IPR013786">
    <property type="entry name" value="AcylCoA_DH/ox_N"/>
</dbReference>
<dbReference type="AlphaFoldDB" id="A0A177HKW1"/>
<evidence type="ECO:0000259" key="5">
    <source>
        <dbReference type="Pfam" id="PF00441"/>
    </source>
</evidence>
<dbReference type="InterPro" id="IPR036250">
    <property type="entry name" value="AcylCo_DH-like_C"/>
</dbReference>
<feature type="domain" description="Acyl-CoA dehydrogenase/oxidase N-terminal" evidence="6">
    <location>
        <begin position="38"/>
        <end position="91"/>
    </location>
</feature>
<keyword evidence="3" id="KW-0285">Flavoprotein</keyword>
<keyword evidence="8" id="KW-1185">Reference proteome</keyword>
<feature type="domain" description="Acyl-CoA dehydrogenase/oxidase C-terminal" evidence="5">
    <location>
        <begin position="210"/>
        <end position="323"/>
    </location>
</feature>
<gene>
    <name evidence="7" type="primary">mmgC_14</name>
    <name evidence="7" type="ORF">STSP_51880</name>
</gene>
<dbReference type="PANTHER" id="PTHR43884">
    <property type="entry name" value="ACYL-COA DEHYDROGENASE"/>
    <property type="match status" value="1"/>
</dbReference>
<dbReference type="PATRIC" id="fig|1716141.3.peg.5455"/>
<reference evidence="7 8" key="1">
    <citation type="submission" date="2015-12" db="EMBL/GenBank/DDBJ databases">
        <title>Genome sequence of Streptomyces sp. G25.</title>
        <authorList>
            <person name="Poehlein A."/>
            <person name="Roettig A."/>
            <person name="Hiessl S."/>
            <person name="Hauschild P."/>
            <person name="Schauer J."/>
            <person name="Madkour M.H."/>
            <person name="Al-Ansari A.M."/>
            <person name="Almakishah N.H."/>
            <person name="Steinbuechel A."/>
            <person name="Daniel R."/>
        </authorList>
    </citation>
    <scope>NUCLEOTIDE SEQUENCE [LARGE SCALE GENOMIC DNA]</scope>
    <source>
        <strain evidence="8">G25(2015)</strain>
    </source>
</reference>
<dbReference type="Proteomes" id="UP000077381">
    <property type="component" value="Unassembled WGS sequence"/>
</dbReference>
<accession>A0A177HKW1</accession>
<dbReference type="PANTHER" id="PTHR43884:SF12">
    <property type="entry name" value="ISOVALERYL-COA DEHYDROGENASE, MITOCHONDRIAL-RELATED"/>
    <property type="match status" value="1"/>
</dbReference>